<comment type="caution">
    <text evidence="3">The sequence shown here is derived from an EMBL/GenBank/DDBJ whole genome shotgun (WGS) entry which is preliminary data.</text>
</comment>
<dbReference type="RefSeq" id="WP_386405634.1">
    <property type="nucleotide sequence ID" value="NZ_JBHTJH010000004.1"/>
</dbReference>
<dbReference type="PANTHER" id="PTHR21666">
    <property type="entry name" value="PEPTIDASE-RELATED"/>
    <property type="match status" value="1"/>
</dbReference>
<evidence type="ECO:0000313" key="4">
    <source>
        <dbReference type="Proteomes" id="UP001596978"/>
    </source>
</evidence>
<dbReference type="CDD" id="cd12797">
    <property type="entry name" value="M23_peptidase"/>
    <property type="match status" value="1"/>
</dbReference>
<evidence type="ECO:0000313" key="3">
    <source>
        <dbReference type="EMBL" id="MFD0861846.1"/>
    </source>
</evidence>
<feature type="chain" id="PRO_5046400519" evidence="1">
    <location>
        <begin position="19"/>
        <end position="320"/>
    </location>
</feature>
<sequence length="320" mass="36668">MKKCLLILFLWFNVFSFAQETVEAKQMTDVFVRLYNEKKADSLFSKYSEDMRLALPLQNNREFIRTFYANLGEITSHEYYKKDGPWFFYKASMEKATMTLKMAPYKGKIAGFKFAPYKEVNRQPLMLRNTTKMQLPFEGTWFVSPGGDRKKQNRHAESQPQKYALDLVILDENGKSHKGTGETNEDYYAFGQSLYAPCDALVVNYVDGVKDNIPGQKDASNPYGNYILLKTKTGEHVLLAHFKQGSINVKVGDQVTQGQKLGACGNSGNSSEPHLHFHLQDTEDLTDSFGIKCFFETIKVNCKKKENYAPVRFDRIENIN</sequence>
<evidence type="ECO:0000256" key="1">
    <source>
        <dbReference type="SAM" id="SignalP"/>
    </source>
</evidence>
<dbReference type="Gene3D" id="2.70.70.10">
    <property type="entry name" value="Glucose Permease (Domain IIA)"/>
    <property type="match status" value="1"/>
</dbReference>
<keyword evidence="1" id="KW-0732">Signal</keyword>
<accession>A0ABW3CVT6</accession>
<dbReference type="SUPFAM" id="SSF51261">
    <property type="entry name" value="Duplicated hybrid motif"/>
    <property type="match status" value="1"/>
</dbReference>
<dbReference type="Pfam" id="PF01551">
    <property type="entry name" value="Peptidase_M23"/>
    <property type="match status" value="1"/>
</dbReference>
<dbReference type="InterPro" id="IPR050570">
    <property type="entry name" value="Cell_wall_metabolism_enzyme"/>
</dbReference>
<name>A0ABW3CVT6_9FLAO</name>
<dbReference type="InterPro" id="IPR011055">
    <property type="entry name" value="Dup_hybrid_motif"/>
</dbReference>
<reference evidence="4" key="1">
    <citation type="journal article" date="2019" name="Int. J. Syst. Evol. Microbiol.">
        <title>The Global Catalogue of Microorganisms (GCM) 10K type strain sequencing project: providing services to taxonomists for standard genome sequencing and annotation.</title>
        <authorList>
            <consortium name="The Broad Institute Genomics Platform"/>
            <consortium name="The Broad Institute Genome Sequencing Center for Infectious Disease"/>
            <person name="Wu L."/>
            <person name="Ma J."/>
        </authorList>
    </citation>
    <scope>NUCLEOTIDE SEQUENCE [LARGE SCALE GENOMIC DNA]</scope>
    <source>
        <strain evidence="4">CCUG 62952</strain>
    </source>
</reference>
<evidence type="ECO:0000259" key="2">
    <source>
        <dbReference type="Pfam" id="PF01551"/>
    </source>
</evidence>
<gene>
    <name evidence="3" type="ORF">ACFQ1M_06480</name>
</gene>
<proteinExistence type="predicted"/>
<dbReference type="PANTHER" id="PTHR21666:SF285">
    <property type="entry name" value="M23 FAMILY METALLOPEPTIDASE"/>
    <property type="match status" value="1"/>
</dbReference>
<protein>
    <submittedName>
        <fullName evidence="3">Peptidoglycan DD-metalloendopeptidase family protein</fullName>
    </submittedName>
</protein>
<keyword evidence="4" id="KW-1185">Reference proteome</keyword>
<organism evidence="3 4">
    <name type="scientific">Sungkyunkwania multivorans</name>
    <dbReference type="NCBI Taxonomy" id="1173618"/>
    <lineage>
        <taxon>Bacteria</taxon>
        <taxon>Pseudomonadati</taxon>
        <taxon>Bacteroidota</taxon>
        <taxon>Flavobacteriia</taxon>
        <taxon>Flavobacteriales</taxon>
        <taxon>Flavobacteriaceae</taxon>
        <taxon>Sungkyunkwania</taxon>
    </lineage>
</organism>
<feature type="signal peptide" evidence="1">
    <location>
        <begin position="1"/>
        <end position="18"/>
    </location>
</feature>
<dbReference type="EMBL" id="JBHTJH010000004">
    <property type="protein sequence ID" value="MFD0861846.1"/>
    <property type="molecule type" value="Genomic_DNA"/>
</dbReference>
<feature type="domain" description="M23ase beta-sheet core" evidence="2">
    <location>
        <begin position="216"/>
        <end position="284"/>
    </location>
</feature>
<dbReference type="InterPro" id="IPR016047">
    <property type="entry name" value="M23ase_b-sheet_dom"/>
</dbReference>
<dbReference type="Proteomes" id="UP001596978">
    <property type="component" value="Unassembled WGS sequence"/>
</dbReference>